<reference evidence="1" key="2">
    <citation type="journal article" date="2023" name="Microbiol Resour">
        <title>Decontamination and Annotation of the Draft Genome Sequence of the Oomycete Lagenidium giganteum ARSEF 373.</title>
        <authorList>
            <person name="Morgan W.R."/>
            <person name="Tartar A."/>
        </authorList>
    </citation>
    <scope>NUCLEOTIDE SEQUENCE</scope>
    <source>
        <strain evidence="1">ARSEF 373</strain>
    </source>
</reference>
<comment type="caution">
    <text evidence="1">The sequence shown here is derived from an EMBL/GenBank/DDBJ whole genome shotgun (WGS) entry which is preliminary data.</text>
</comment>
<dbReference type="SUPFAM" id="SSF46579">
    <property type="entry name" value="Prefoldin"/>
    <property type="match status" value="1"/>
</dbReference>
<reference evidence="1" key="1">
    <citation type="submission" date="2022-11" db="EMBL/GenBank/DDBJ databases">
        <authorList>
            <person name="Morgan W.R."/>
            <person name="Tartar A."/>
        </authorList>
    </citation>
    <scope>NUCLEOTIDE SEQUENCE</scope>
    <source>
        <strain evidence="1">ARSEF 373</strain>
    </source>
</reference>
<dbReference type="AlphaFoldDB" id="A0AAV2ZER1"/>
<evidence type="ECO:0000313" key="1">
    <source>
        <dbReference type="EMBL" id="DBA03618.1"/>
    </source>
</evidence>
<accession>A0AAV2ZER1</accession>
<name>A0AAV2ZER1_9STRA</name>
<evidence type="ECO:0000313" key="2">
    <source>
        <dbReference type="Proteomes" id="UP001146120"/>
    </source>
</evidence>
<keyword evidence="2" id="KW-1185">Reference proteome</keyword>
<proteinExistence type="predicted"/>
<dbReference type="Proteomes" id="UP001146120">
    <property type="component" value="Unassembled WGS sequence"/>
</dbReference>
<protein>
    <submittedName>
        <fullName evidence="1">Uncharacterized protein</fullName>
    </submittedName>
</protein>
<organism evidence="1 2">
    <name type="scientific">Lagenidium giganteum</name>
    <dbReference type="NCBI Taxonomy" id="4803"/>
    <lineage>
        <taxon>Eukaryota</taxon>
        <taxon>Sar</taxon>
        <taxon>Stramenopiles</taxon>
        <taxon>Oomycota</taxon>
        <taxon>Peronosporomycetes</taxon>
        <taxon>Pythiales</taxon>
        <taxon>Pythiaceae</taxon>
    </lineage>
</organism>
<dbReference type="EMBL" id="DAKRPA010000017">
    <property type="protein sequence ID" value="DBA03618.1"/>
    <property type="molecule type" value="Genomic_DNA"/>
</dbReference>
<sequence>MTTSEQSNDKKAPWDAGLHAAKDQANALQSQVSSSLAAVRATADDQFKQAQELTSVARVTIRQFGTRAFEAARGTVRPIIQVFEQAESHEGTEVRRQIASARVSLNAQLYDAQMKLKETQQVANTQLAPVKETLCDVQKQLVKANDFRRAHPEASTAGLAVIVGAPSFLISGKWIATRNVVLAVGAGVALAQAVDAAEEFLSKRKK</sequence>
<gene>
    <name evidence="1" type="ORF">N0F65_006797</name>
</gene>